<dbReference type="Proteomes" id="UP000472277">
    <property type="component" value="Chromosome 1"/>
</dbReference>
<dbReference type="Ensembl" id="ENSSTUT00000001440.1">
    <property type="protein sequence ID" value="ENSSTUP00000001323.1"/>
    <property type="gene ID" value="ENSSTUG00000000440.1"/>
</dbReference>
<keyword evidence="5" id="KW-1185">Reference proteome</keyword>
<evidence type="ECO:0000259" key="2">
    <source>
        <dbReference type="Pfam" id="PF00675"/>
    </source>
</evidence>
<dbReference type="GO" id="GO:0046872">
    <property type="term" value="F:metal ion binding"/>
    <property type="evidence" value="ECO:0007669"/>
    <property type="project" value="InterPro"/>
</dbReference>
<dbReference type="Gene3D" id="3.30.830.10">
    <property type="entry name" value="Metalloenzyme, LuxS/M16 peptidase-like"/>
    <property type="match status" value="3"/>
</dbReference>
<dbReference type="InterPro" id="IPR050361">
    <property type="entry name" value="MPP/UQCRC_Complex"/>
</dbReference>
<feature type="domain" description="Peptidase M16 N-terminal" evidence="2">
    <location>
        <begin position="52"/>
        <end position="168"/>
    </location>
</feature>
<reference evidence="4" key="2">
    <citation type="submission" date="2025-08" db="UniProtKB">
        <authorList>
            <consortium name="Ensembl"/>
        </authorList>
    </citation>
    <scope>IDENTIFICATION</scope>
</reference>
<reference evidence="4" key="1">
    <citation type="submission" date="2021-04" db="EMBL/GenBank/DDBJ databases">
        <authorList>
            <consortium name="Wellcome Sanger Institute Data Sharing"/>
        </authorList>
    </citation>
    <scope>NUCLEOTIDE SEQUENCE [LARGE SCALE GENOMIC DNA]</scope>
</reference>
<evidence type="ECO:0000259" key="3">
    <source>
        <dbReference type="Pfam" id="PF05193"/>
    </source>
</evidence>
<feature type="transmembrane region" description="Helical" evidence="1">
    <location>
        <begin position="190"/>
        <end position="213"/>
    </location>
</feature>
<dbReference type="Pfam" id="PF00675">
    <property type="entry name" value="Peptidase_M16"/>
    <property type="match status" value="1"/>
</dbReference>
<name>A0A673VXD4_SALTR</name>
<dbReference type="InterPro" id="IPR011249">
    <property type="entry name" value="Metalloenz_LuxS/M16"/>
</dbReference>
<proteinExistence type="predicted"/>
<dbReference type="SUPFAM" id="SSF63411">
    <property type="entry name" value="LuxS/MPP-like metallohydrolase"/>
    <property type="match status" value="3"/>
</dbReference>
<accession>A0A673VXD4</accession>
<dbReference type="PANTHER" id="PTHR11851:SF226">
    <property type="entry name" value="CYTOCHROME B-C1 COMPLEX SUBUNIT 2, MITOCHONDRIAL"/>
    <property type="match status" value="1"/>
</dbReference>
<dbReference type="FunFam" id="3.30.830.10:FF:000039">
    <property type="entry name" value="Ubiquinol-cytochrome c reductase core subunit 2"/>
    <property type="match status" value="1"/>
</dbReference>
<keyword evidence="1" id="KW-0472">Membrane</keyword>
<dbReference type="OMA" id="RYQPANK"/>
<evidence type="ECO:0000313" key="5">
    <source>
        <dbReference type="Proteomes" id="UP000472277"/>
    </source>
</evidence>
<dbReference type="InParanoid" id="A0A673VXD4"/>
<evidence type="ECO:0000256" key="1">
    <source>
        <dbReference type="SAM" id="Phobius"/>
    </source>
</evidence>
<keyword evidence="1" id="KW-0812">Transmembrane</keyword>
<protein>
    <submittedName>
        <fullName evidence="4">Ubiquinol-cytochrome c reductase core protein 2a</fullName>
    </submittedName>
</protein>
<dbReference type="InterPro" id="IPR011765">
    <property type="entry name" value="Pept_M16_N"/>
</dbReference>
<dbReference type="InterPro" id="IPR007863">
    <property type="entry name" value="Peptidase_M16_C"/>
</dbReference>
<dbReference type="PANTHER" id="PTHR11851">
    <property type="entry name" value="METALLOPROTEASE"/>
    <property type="match status" value="1"/>
</dbReference>
<feature type="transmembrane region" description="Helical" evidence="1">
    <location>
        <begin position="225"/>
        <end position="245"/>
    </location>
</feature>
<feature type="domain" description="Peptidase M16 C-terminal" evidence="3">
    <location>
        <begin position="277"/>
        <end position="455"/>
    </location>
</feature>
<sequence length="530" mass="56714">MKGIRTLNKLSIRCYAARRSDVLTEPLAGLKAGAALPPQSVQMSKLPNGLVIASLENYSPVSSVGVFVKAGTRYETVENQGVSHVLRLAANLTTKGASAFRICRGVEAVGGSLRVTSSRETMVYSVECLRDHLDTVMEYLINVTTTPEFRPWEVDDLTSRVKVDRALAHQCSQIGQQHFPSIHFTCPARLLLVELICFIELPVAFWFSIYLYAADEFFVYSHLSSILLLVLLANTLTEVFCYGVYFSEGVIEKLHEAAYKNALSNSLYCPDYMVGKVSGEQLQSFVQNNFTSARMALVGLGVNHSVLRQVGEQFLSVRSGAGVAGAKAVYRGGELRVQNGAGLVHSLIASEGGVTGSAEANAFSVLQRVLGAGPHVKRGSNVTSKLSQGIAKATTQPFDATAFNATYADSGLFGVYSIAQADSAGEVIKAAIAQVTGVAKGGVSEDDVARAKKQLKAEYLMSMESSEGLLEEMGAQALSSGAYHSPETVTQSIDSVSHADVVNVARKFVDGKKSMAASGHLANTPFVDEL</sequence>
<dbReference type="FunCoup" id="A0A673VXD4">
    <property type="interactions" value="102"/>
</dbReference>
<keyword evidence="1" id="KW-1133">Transmembrane helix</keyword>
<dbReference type="AlphaFoldDB" id="A0A673VXD4"/>
<evidence type="ECO:0000313" key="4">
    <source>
        <dbReference type="Ensembl" id="ENSSTUP00000001323.1"/>
    </source>
</evidence>
<gene>
    <name evidence="4" type="primary">LOC115205227</name>
</gene>
<organism evidence="4 5">
    <name type="scientific">Salmo trutta</name>
    <name type="common">Brown trout</name>
    <dbReference type="NCBI Taxonomy" id="8032"/>
    <lineage>
        <taxon>Eukaryota</taxon>
        <taxon>Metazoa</taxon>
        <taxon>Chordata</taxon>
        <taxon>Craniata</taxon>
        <taxon>Vertebrata</taxon>
        <taxon>Euteleostomi</taxon>
        <taxon>Actinopterygii</taxon>
        <taxon>Neopterygii</taxon>
        <taxon>Teleostei</taxon>
        <taxon>Protacanthopterygii</taxon>
        <taxon>Salmoniformes</taxon>
        <taxon>Salmonidae</taxon>
        <taxon>Salmoninae</taxon>
        <taxon>Salmo</taxon>
    </lineage>
</organism>
<dbReference type="GO" id="GO:0005739">
    <property type="term" value="C:mitochondrion"/>
    <property type="evidence" value="ECO:0007669"/>
    <property type="project" value="TreeGrafter"/>
</dbReference>
<dbReference type="GeneTree" id="ENSGT00940000166251"/>
<dbReference type="Pfam" id="PF05193">
    <property type="entry name" value="Peptidase_M16_C"/>
    <property type="match status" value="1"/>
</dbReference>
<reference evidence="4" key="3">
    <citation type="submission" date="2025-09" db="UniProtKB">
        <authorList>
            <consortium name="Ensembl"/>
        </authorList>
    </citation>
    <scope>IDENTIFICATION</scope>
</reference>